<dbReference type="SMART" id="SM00109">
    <property type="entry name" value="C1"/>
    <property type="match status" value="2"/>
</dbReference>
<keyword evidence="5" id="KW-0677">Repeat</keyword>
<dbReference type="PROSITE" id="PS00479">
    <property type="entry name" value="ZF_DAG_PE_1"/>
    <property type="match status" value="1"/>
</dbReference>
<feature type="domain" description="Phorbol-ester/DAG-type" evidence="11">
    <location>
        <begin position="92"/>
        <end position="143"/>
    </location>
</feature>
<keyword evidence="6" id="KW-0547">Nucleotide-binding</keyword>
<gene>
    <name evidence="13" type="ORF">J437_LFUL000379</name>
</gene>
<dbReference type="Proteomes" id="UP000792457">
    <property type="component" value="Unassembled WGS sequence"/>
</dbReference>
<dbReference type="InterPro" id="IPR037607">
    <property type="entry name" value="DGK"/>
</dbReference>
<dbReference type="EC" id="2.7.1.107" evidence="2"/>
<dbReference type="PANTHER" id="PTHR11255">
    <property type="entry name" value="DIACYLGLYCEROL KINASE"/>
    <property type="match status" value="1"/>
</dbReference>
<dbReference type="GO" id="GO:0005524">
    <property type="term" value="F:ATP binding"/>
    <property type="evidence" value="ECO:0007669"/>
    <property type="project" value="UniProtKB-KW"/>
</dbReference>
<evidence type="ECO:0000259" key="11">
    <source>
        <dbReference type="PROSITE" id="PS50081"/>
    </source>
</evidence>
<dbReference type="InterPro" id="IPR017438">
    <property type="entry name" value="ATP-NAD_kinase_N"/>
</dbReference>
<dbReference type="PANTHER" id="PTHR11255:SF118">
    <property type="entry name" value="DIACYLGLYCEROL KINASE EPSILON"/>
    <property type="match status" value="1"/>
</dbReference>
<keyword evidence="4" id="KW-0479">Metal-binding</keyword>
<evidence type="ECO:0000256" key="8">
    <source>
        <dbReference type="ARBA" id="ARBA00022777"/>
    </source>
</evidence>
<dbReference type="InterPro" id="IPR002219">
    <property type="entry name" value="PKC_DAG/PE"/>
</dbReference>
<protein>
    <recommendedName>
        <fullName evidence="2">diacylglycerol kinase (ATP)</fullName>
        <ecNumber evidence="2">2.7.1.107</ecNumber>
    </recommendedName>
</protein>
<keyword evidence="3" id="KW-0808">Transferase</keyword>
<comment type="caution">
    <text evidence="13">The sequence shown here is derived from an EMBL/GenBank/DDBJ whole genome shotgun (WGS) entry which is preliminary data.</text>
</comment>
<accession>A0A8K0K2Y3</accession>
<evidence type="ECO:0000256" key="2">
    <source>
        <dbReference type="ARBA" id="ARBA00012133"/>
    </source>
</evidence>
<dbReference type="GO" id="GO:0004143">
    <property type="term" value="F:ATP-dependent diacylglycerol kinase activity"/>
    <property type="evidence" value="ECO:0007669"/>
    <property type="project" value="UniProtKB-EC"/>
</dbReference>
<dbReference type="EMBL" id="KZ308322">
    <property type="protein sequence ID" value="KAG8227371.1"/>
    <property type="molecule type" value="Genomic_DNA"/>
</dbReference>
<dbReference type="InterPro" id="IPR046349">
    <property type="entry name" value="C1-like_sf"/>
</dbReference>
<dbReference type="SUPFAM" id="SSF111331">
    <property type="entry name" value="NAD kinase/diacylglycerol kinase-like"/>
    <property type="match status" value="1"/>
</dbReference>
<evidence type="ECO:0000256" key="3">
    <source>
        <dbReference type="ARBA" id="ARBA00022679"/>
    </source>
</evidence>
<keyword evidence="9" id="KW-0862">Zinc</keyword>
<feature type="domain" description="DAGKc" evidence="12">
    <location>
        <begin position="181"/>
        <end position="283"/>
    </location>
</feature>
<evidence type="ECO:0000256" key="7">
    <source>
        <dbReference type="ARBA" id="ARBA00022771"/>
    </source>
</evidence>
<dbReference type="GO" id="GO:0016020">
    <property type="term" value="C:membrane"/>
    <property type="evidence" value="ECO:0007669"/>
    <property type="project" value="TreeGrafter"/>
</dbReference>
<evidence type="ECO:0000313" key="13">
    <source>
        <dbReference type="EMBL" id="KAG8227371.1"/>
    </source>
</evidence>
<dbReference type="SMART" id="SM00046">
    <property type="entry name" value="DAGKc"/>
    <property type="match status" value="1"/>
</dbReference>
<evidence type="ECO:0000256" key="9">
    <source>
        <dbReference type="ARBA" id="ARBA00022833"/>
    </source>
</evidence>
<keyword evidence="10" id="KW-0067">ATP-binding</keyword>
<dbReference type="FunFam" id="3.30.60.20:FF:000002">
    <property type="entry name" value="Diacylglycerol kinase"/>
    <property type="match status" value="1"/>
</dbReference>
<name>A0A8K0K2Y3_LADFU</name>
<reference evidence="13" key="2">
    <citation type="submission" date="2017-10" db="EMBL/GenBank/DDBJ databases">
        <title>Ladona fulva Genome sequencing and assembly.</title>
        <authorList>
            <person name="Murali S."/>
            <person name="Richards S."/>
            <person name="Bandaranaike D."/>
            <person name="Bellair M."/>
            <person name="Blankenburg K."/>
            <person name="Chao H."/>
            <person name="Dinh H."/>
            <person name="Doddapaneni H."/>
            <person name="Dugan-Rocha S."/>
            <person name="Elkadiri S."/>
            <person name="Gnanaolivu R."/>
            <person name="Hernandez B."/>
            <person name="Skinner E."/>
            <person name="Javaid M."/>
            <person name="Lee S."/>
            <person name="Li M."/>
            <person name="Ming W."/>
            <person name="Munidasa M."/>
            <person name="Muniz J."/>
            <person name="Nguyen L."/>
            <person name="Hughes D."/>
            <person name="Osuji N."/>
            <person name="Pu L.-L."/>
            <person name="Puazo M."/>
            <person name="Qu C."/>
            <person name="Quiroz J."/>
            <person name="Raj R."/>
            <person name="Weissenberger G."/>
            <person name="Xin Y."/>
            <person name="Zou X."/>
            <person name="Han Y."/>
            <person name="Worley K."/>
            <person name="Muzny D."/>
            <person name="Gibbs R."/>
        </authorList>
    </citation>
    <scope>NUCLEOTIDE SEQUENCE</scope>
    <source>
        <strain evidence="13">Sampled in the wild</strain>
    </source>
</reference>
<evidence type="ECO:0000256" key="6">
    <source>
        <dbReference type="ARBA" id="ARBA00022741"/>
    </source>
</evidence>
<dbReference type="OrthoDB" id="242257at2759"/>
<keyword evidence="14" id="KW-1185">Reference proteome</keyword>
<dbReference type="CDD" id="cd20853">
    <property type="entry name" value="C1_DGKepsilon_typeIII_rpt2"/>
    <property type="match status" value="1"/>
</dbReference>
<dbReference type="Gene3D" id="3.40.50.10330">
    <property type="entry name" value="Probable inorganic polyphosphate/atp-NAD kinase, domain 1"/>
    <property type="match status" value="1"/>
</dbReference>
<organism evidence="13 14">
    <name type="scientific">Ladona fulva</name>
    <name type="common">Scarce chaser dragonfly</name>
    <name type="synonym">Libellula fulva</name>
    <dbReference type="NCBI Taxonomy" id="123851"/>
    <lineage>
        <taxon>Eukaryota</taxon>
        <taxon>Metazoa</taxon>
        <taxon>Ecdysozoa</taxon>
        <taxon>Arthropoda</taxon>
        <taxon>Hexapoda</taxon>
        <taxon>Insecta</taxon>
        <taxon>Pterygota</taxon>
        <taxon>Palaeoptera</taxon>
        <taxon>Odonata</taxon>
        <taxon>Epiprocta</taxon>
        <taxon>Anisoptera</taxon>
        <taxon>Libelluloidea</taxon>
        <taxon>Libellulidae</taxon>
        <taxon>Ladona</taxon>
    </lineage>
</organism>
<evidence type="ECO:0000313" key="14">
    <source>
        <dbReference type="Proteomes" id="UP000792457"/>
    </source>
</evidence>
<keyword evidence="8" id="KW-0418">Kinase</keyword>
<evidence type="ECO:0000259" key="12">
    <source>
        <dbReference type="PROSITE" id="PS50146"/>
    </source>
</evidence>
<sequence length="283" mass="31547">MVLIFLGMSALVKNFMKDYHIPIRDVSKKHSWCSSALFSKPSYCSICESLITTGEGAYCDCCGVYADTHCIKTANKLLKCKSITVSENQPVKHQWIKGNLPLDSVCEVCKEECGVEPGLVDHQCCWCQKTVHTTCLKDMEEDCTFGHYRRFVVPPSSVLAKRGRRMSRKLILRQVIPPNWKDWSPLIVLANRKSGNNDGERIMSLFRRYLNPAQIVDLCACSPEVALQWCSLLGDVKAFVMVAGGDGTVGWVLNAIDSLKLKVSLMACGSPMLLVPKDSSYNL</sequence>
<dbReference type="AlphaFoldDB" id="A0A8K0K2Y3"/>
<dbReference type="GO" id="GO:0007165">
    <property type="term" value="P:signal transduction"/>
    <property type="evidence" value="ECO:0007669"/>
    <property type="project" value="InterPro"/>
</dbReference>
<dbReference type="InterPro" id="IPR001206">
    <property type="entry name" value="Diacylglycerol_kinase_cat_dom"/>
</dbReference>
<feature type="domain" description="Phorbol-ester/DAG-type" evidence="11">
    <location>
        <begin position="29"/>
        <end position="80"/>
    </location>
</feature>
<evidence type="ECO:0000256" key="5">
    <source>
        <dbReference type="ARBA" id="ARBA00022737"/>
    </source>
</evidence>
<evidence type="ECO:0000256" key="1">
    <source>
        <dbReference type="ARBA" id="ARBA00009280"/>
    </source>
</evidence>
<evidence type="ECO:0000256" key="10">
    <source>
        <dbReference type="ARBA" id="ARBA00022840"/>
    </source>
</evidence>
<proteinExistence type="inferred from homology"/>
<dbReference type="Gene3D" id="3.30.60.20">
    <property type="match status" value="1"/>
</dbReference>
<dbReference type="PROSITE" id="PS50081">
    <property type="entry name" value="ZF_DAG_PE_2"/>
    <property type="match status" value="2"/>
</dbReference>
<dbReference type="Pfam" id="PF00781">
    <property type="entry name" value="DAGK_cat"/>
    <property type="match status" value="1"/>
</dbReference>
<keyword evidence="7" id="KW-0863">Zinc-finger</keyword>
<evidence type="ECO:0000256" key="4">
    <source>
        <dbReference type="ARBA" id="ARBA00022723"/>
    </source>
</evidence>
<dbReference type="PROSITE" id="PS50146">
    <property type="entry name" value="DAGK"/>
    <property type="match status" value="1"/>
</dbReference>
<dbReference type="SUPFAM" id="SSF57889">
    <property type="entry name" value="Cysteine-rich domain"/>
    <property type="match status" value="1"/>
</dbReference>
<dbReference type="CDD" id="cd20801">
    <property type="entry name" value="C1_DGKepsilon_typeIII_rpt1"/>
    <property type="match status" value="1"/>
</dbReference>
<reference evidence="13" key="1">
    <citation type="submission" date="2013-04" db="EMBL/GenBank/DDBJ databases">
        <authorList>
            <person name="Qu J."/>
            <person name="Murali S.C."/>
            <person name="Bandaranaike D."/>
            <person name="Bellair M."/>
            <person name="Blankenburg K."/>
            <person name="Chao H."/>
            <person name="Dinh H."/>
            <person name="Doddapaneni H."/>
            <person name="Downs B."/>
            <person name="Dugan-Rocha S."/>
            <person name="Elkadiri S."/>
            <person name="Gnanaolivu R.D."/>
            <person name="Hernandez B."/>
            <person name="Javaid M."/>
            <person name="Jayaseelan J.C."/>
            <person name="Lee S."/>
            <person name="Li M."/>
            <person name="Ming W."/>
            <person name="Munidasa M."/>
            <person name="Muniz J."/>
            <person name="Nguyen L."/>
            <person name="Ongeri F."/>
            <person name="Osuji N."/>
            <person name="Pu L.-L."/>
            <person name="Puazo M."/>
            <person name="Qu C."/>
            <person name="Quiroz J."/>
            <person name="Raj R."/>
            <person name="Weissenberger G."/>
            <person name="Xin Y."/>
            <person name="Zou X."/>
            <person name="Han Y."/>
            <person name="Richards S."/>
            <person name="Worley K."/>
            <person name="Muzny D."/>
            <person name="Gibbs R."/>
        </authorList>
    </citation>
    <scope>NUCLEOTIDE SEQUENCE</scope>
    <source>
        <strain evidence="13">Sampled in the wild</strain>
    </source>
</reference>
<dbReference type="InterPro" id="IPR016064">
    <property type="entry name" value="NAD/diacylglycerol_kinase_sf"/>
</dbReference>
<dbReference type="GO" id="GO:0008270">
    <property type="term" value="F:zinc ion binding"/>
    <property type="evidence" value="ECO:0007669"/>
    <property type="project" value="UniProtKB-KW"/>
</dbReference>
<comment type="similarity">
    <text evidence="1">Belongs to the eukaryotic diacylglycerol kinase family.</text>
</comment>